<keyword evidence="4" id="KW-1185">Reference proteome</keyword>
<evidence type="ECO:0000313" key="4">
    <source>
        <dbReference type="Proteomes" id="UP000321805"/>
    </source>
</evidence>
<dbReference type="SUPFAM" id="SSF49879">
    <property type="entry name" value="SMAD/FHA domain"/>
    <property type="match status" value="1"/>
</dbReference>
<protein>
    <submittedName>
        <fullName evidence="3">FHA domain-containing protein</fullName>
    </submittedName>
</protein>
<dbReference type="PANTHER" id="PTHR23308">
    <property type="entry name" value="NUCLEAR INHIBITOR OF PROTEIN PHOSPHATASE-1"/>
    <property type="match status" value="1"/>
</dbReference>
<dbReference type="KEGG" id="bsol:FSW04_16980"/>
<dbReference type="AlphaFoldDB" id="A0A5B8U7M1"/>
<feature type="domain" description="FHA" evidence="2">
    <location>
        <begin position="86"/>
        <end position="135"/>
    </location>
</feature>
<accession>A0A5B8U7M1</accession>
<dbReference type="InterPro" id="IPR050923">
    <property type="entry name" value="Cell_Proc_Reg/RNA_Proc"/>
</dbReference>
<dbReference type="RefSeq" id="WP_146921381.1">
    <property type="nucleotide sequence ID" value="NZ_CP042430.1"/>
</dbReference>
<dbReference type="EMBL" id="CP042430">
    <property type="protein sequence ID" value="QEC49103.1"/>
    <property type="molecule type" value="Genomic_DNA"/>
</dbReference>
<proteinExistence type="predicted"/>
<organism evidence="3 4">
    <name type="scientific">Baekduia soli</name>
    <dbReference type="NCBI Taxonomy" id="496014"/>
    <lineage>
        <taxon>Bacteria</taxon>
        <taxon>Bacillati</taxon>
        <taxon>Actinomycetota</taxon>
        <taxon>Thermoleophilia</taxon>
        <taxon>Solirubrobacterales</taxon>
        <taxon>Baekduiaceae</taxon>
        <taxon>Baekduia</taxon>
    </lineage>
</organism>
<dbReference type="OrthoDB" id="9815925at2"/>
<dbReference type="InterPro" id="IPR008984">
    <property type="entry name" value="SMAD_FHA_dom_sf"/>
</dbReference>
<dbReference type="Pfam" id="PF00498">
    <property type="entry name" value="FHA"/>
    <property type="match status" value="1"/>
</dbReference>
<gene>
    <name evidence="3" type="ORF">FSW04_16980</name>
</gene>
<evidence type="ECO:0000313" key="3">
    <source>
        <dbReference type="EMBL" id="QEC49103.1"/>
    </source>
</evidence>
<reference evidence="3 4" key="1">
    <citation type="journal article" date="2018" name="J. Microbiol.">
        <title>Baekduia soli gen. nov., sp. nov., a novel bacterium isolated from the soil of Baekdu Mountain and proposal of a novel family name, Baekduiaceae fam. nov.</title>
        <authorList>
            <person name="An D.S."/>
            <person name="Siddiqi M.Z."/>
            <person name="Kim K.H."/>
            <person name="Yu H.S."/>
            <person name="Im W.T."/>
        </authorList>
    </citation>
    <scope>NUCLEOTIDE SEQUENCE [LARGE SCALE GENOMIC DNA]</scope>
    <source>
        <strain evidence="3 4">BR7-21</strain>
    </source>
</reference>
<dbReference type="Proteomes" id="UP000321805">
    <property type="component" value="Chromosome"/>
</dbReference>
<sequence length="158" mass="17149">MARHCPECGFTNAEGANYCQRCGAFIGQPDPGAPESSTATYRIDESGELVPVELDDVVAQGGGAALVVRAGGGRVGESFPLQGERMTIGRRPDSDVFLDDVTVSRDHALIVRRGDEYHLDDLGSLNGTYVNRRRIESHHLADGDELQVGKYKLTFLSR</sequence>
<dbReference type="SMART" id="SM00240">
    <property type="entry name" value="FHA"/>
    <property type="match status" value="1"/>
</dbReference>
<dbReference type="PROSITE" id="PS50006">
    <property type="entry name" value="FHA_DOMAIN"/>
    <property type="match status" value="1"/>
</dbReference>
<keyword evidence="1" id="KW-0597">Phosphoprotein</keyword>
<evidence type="ECO:0000256" key="1">
    <source>
        <dbReference type="ARBA" id="ARBA00022553"/>
    </source>
</evidence>
<dbReference type="Gene3D" id="2.60.200.20">
    <property type="match status" value="1"/>
</dbReference>
<name>A0A5B8U7M1_9ACTN</name>
<evidence type="ECO:0000259" key="2">
    <source>
        <dbReference type="PROSITE" id="PS50006"/>
    </source>
</evidence>
<dbReference type="InterPro" id="IPR000253">
    <property type="entry name" value="FHA_dom"/>
</dbReference>